<sequence length="201" mass="22105">MDEDSNVLPDLKDLETKLGRKVPESLIRSLVGGKHHEKHEKSTNAHLVNCKSCTNSGDLKRLEKKMLFLKQEMAHLRAIDVKLMQQLMSINEGIESIRWMIDDKGGAASQDGSLTGSLYSLSDSQDGSSLRGSFNSLNDVNSDGLDGLSVGSYLDTLDDLPDDPSPSDLDCFVDKTVIDGDAFSKSPLKLRVESDEYYCFG</sequence>
<evidence type="ECO:0000313" key="2">
    <source>
        <dbReference type="Proteomes" id="UP000265120"/>
    </source>
</evidence>
<reference evidence="1" key="2">
    <citation type="submission" date="2025-08" db="UniProtKB">
        <authorList>
            <consortium name="Ensembl"/>
        </authorList>
    </citation>
    <scope>IDENTIFICATION</scope>
</reference>
<dbReference type="PANTHER" id="PTHR33767">
    <property type="entry name" value="LEUCINE RICH ADAPTOR PROTEIN 1-LIKE"/>
    <property type="match status" value="1"/>
</dbReference>
<name>A0A3P8VAV4_CYNSE</name>
<reference evidence="1 2" key="1">
    <citation type="journal article" date="2014" name="Nat. Genet.">
        <title>Whole-genome sequence of a flatfish provides insights into ZW sex chromosome evolution and adaptation to a benthic lifestyle.</title>
        <authorList>
            <person name="Chen S."/>
            <person name="Zhang G."/>
            <person name="Shao C."/>
            <person name="Huang Q."/>
            <person name="Liu G."/>
            <person name="Zhang P."/>
            <person name="Song W."/>
            <person name="An N."/>
            <person name="Chalopin D."/>
            <person name="Volff J.N."/>
            <person name="Hong Y."/>
            <person name="Li Q."/>
            <person name="Sha Z."/>
            <person name="Zhou H."/>
            <person name="Xie M."/>
            <person name="Yu Q."/>
            <person name="Liu Y."/>
            <person name="Xiang H."/>
            <person name="Wang N."/>
            <person name="Wu K."/>
            <person name="Yang C."/>
            <person name="Zhou Q."/>
            <person name="Liao X."/>
            <person name="Yang L."/>
            <person name="Hu Q."/>
            <person name="Zhang J."/>
            <person name="Meng L."/>
            <person name="Jin L."/>
            <person name="Tian Y."/>
            <person name="Lian J."/>
            <person name="Yang J."/>
            <person name="Miao G."/>
            <person name="Liu S."/>
            <person name="Liang Z."/>
            <person name="Yan F."/>
            <person name="Li Y."/>
            <person name="Sun B."/>
            <person name="Zhang H."/>
            <person name="Zhang J."/>
            <person name="Zhu Y."/>
            <person name="Du M."/>
            <person name="Zhao Y."/>
            <person name="Schartl M."/>
            <person name="Tang Q."/>
            <person name="Wang J."/>
        </authorList>
    </citation>
    <scope>NUCLEOTIDE SEQUENCE</scope>
</reference>
<organism evidence="1 2">
    <name type="scientific">Cynoglossus semilaevis</name>
    <name type="common">Tongue sole</name>
    <dbReference type="NCBI Taxonomy" id="244447"/>
    <lineage>
        <taxon>Eukaryota</taxon>
        <taxon>Metazoa</taxon>
        <taxon>Chordata</taxon>
        <taxon>Craniata</taxon>
        <taxon>Vertebrata</taxon>
        <taxon>Euteleostomi</taxon>
        <taxon>Actinopterygii</taxon>
        <taxon>Neopterygii</taxon>
        <taxon>Teleostei</taxon>
        <taxon>Neoteleostei</taxon>
        <taxon>Acanthomorphata</taxon>
        <taxon>Carangaria</taxon>
        <taxon>Pleuronectiformes</taxon>
        <taxon>Pleuronectoidei</taxon>
        <taxon>Cynoglossidae</taxon>
        <taxon>Cynoglossinae</taxon>
        <taxon>Cynoglossus</taxon>
    </lineage>
</organism>
<dbReference type="GO" id="GO:0043123">
    <property type="term" value="P:positive regulation of canonical NF-kappaB signal transduction"/>
    <property type="evidence" value="ECO:0007669"/>
    <property type="project" value="InterPro"/>
</dbReference>
<dbReference type="CTD" id="286343"/>
<dbReference type="GeneID" id="103390690"/>
<protein>
    <submittedName>
        <fullName evidence="1">Leucine rich adaptor protein 1 like</fullName>
    </submittedName>
</protein>
<dbReference type="RefSeq" id="XP_008324864.1">
    <property type="nucleotide sequence ID" value="XM_008326642.3"/>
</dbReference>
<dbReference type="OMA" id="QPLHKHP"/>
<proteinExistence type="predicted"/>
<evidence type="ECO:0000313" key="1">
    <source>
        <dbReference type="Ensembl" id="ENSCSEP00000010381.1"/>
    </source>
</evidence>
<dbReference type="AlphaFoldDB" id="A0A3P8VAV4"/>
<reference evidence="1" key="3">
    <citation type="submission" date="2025-09" db="UniProtKB">
        <authorList>
            <consortium name="Ensembl"/>
        </authorList>
    </citation>
    <scope>IDENTIFICATION</scope>
</reference>
<dbReference type="PANTHER" id="PTHR33767:SF1">
    <property type="entry name" value="LEUCINE RICH ADAPTOR PROTEIN 1-LIKE"/>
    <property type="match status" value="1"/>
</dbReference>
<dbReference type="InterPro" id="IPR037443">
    <property type="entry name" value="LURAP1"/>
</dbReference>
<dbReference type="Ensembl" id="ENSCSET00000010506.1">
    <property type="protein sequence ID" value="ENSCSEP00000010381.1"/>
    <property type="gene ID" value="ENSCSEG00000006665.1"/>
</dbReference>
<dbReference type="KEGG" id="csem:103390690"/>
<dbReference type="OrthoDB" id="6508726at2759"/>
<keyword evidence="2" id="KW-1185">Reference proteome</keyword>
<dbReference type="InterPro" id="IPR039499">
    <property type="entry name" value="LURA1/LRA25"/>
</dbReference>
<dbReference type="GeneTree" id="ENSGT00530000063790"/>
<dbReference type="Pfam" id="PF14854">
    <property type="entry name" value="LURAP"/>
    <property type="match status" value="1"/>
</dbReference>
<dbReference type="Proteomes" id="UP000265120">
    <property type="component" value="Chromosome 1"/>
</dbReference>
<accession>A0A3P8VAV4</accession>
<dbReference type="InParanoid" id="A0A3P8VAV4"/>